<reference evidence="3" key="1">
    <citation type="submission" date="2017-06" db="EMBL/GenBank/DDBJ databases">
        <title>Genome analysis of Fimbriiglobus ruber SP5, the first member of the order Planctomycetales with confirmed chitinolytic capability.</title>
        <authorList>
            <person name="Ravin N.V."/>
            <person name="Rakitin A.L."/>
            <person name="Ivanova A.A."/>
            <person name="Beletsky A.V."/>
            <person name="Kulichevskaya I.S."/>
            <person name="Mardanov A.V."/>
            <person name="Dedysh S.N."/>
        </authorList>
    </citation>
    <scope>NUCLEOTIDE SEQUENCE [LARGE SCALE GENOMIC DNA]</scope>
    <source>
        <strain evidence="3">SP5</strain>
    </source>
</reference>
<evidence type="ECO:0008006" key="4">
    <source>
        <dbReference type="Google" id="ProtNLM"/>
    </source>
</evidence>
<organism evidence="2 3">
    <name type="scientific">Fimbriiglobus ruber</name>
    <dbReference type="NCBI Taxonomy" id="1908690"/>
    <lineage>
        <taxon>Bacteria</taxon>
        <taxon>Pseudomonadati</taxon>
        <taxon>Planctomycetota</taxon>
        <taxon>Planctomycetia</taxon>
        <taxon>Gemmatales</taxon>
        <taxon>Gemmataceae</taxon>
        <taxon>Fimbriiglobus</taxon>
    </lineage>
</organism>
<dbReference type="AlphaFoldDB" id="A0A225DFT6"/>
<evidence type="ECO:0000256" key="1">
    <source>
        <dbReference type="SAM" id="SignalP"/>
    </source>
</evidence>
<keyword evidence="1" id="KW-0732">Signal</keyword>
<accession>A0A225DFT6</accession>
<dbReference type="RefSeq" id="WP_143393831.1">
    <property type="nucleotide sequence ID" value="NZ_NIDE01000017.1"/>
</dbReference>
<dbReference type="EMBL" id="NIDE01000017">
    <property type="protein sequence ID" value="OWK36216.1"/>
    <property type="molecule type" value="Genomic_DNA"/>
</dbReference>
<dbReference type="OrthoDB" id="8566609at2"/>
<gene>
    <name evidence="2" type="ORF">FRUB_08779</name>
</gene>
<proteinExistence type="predicted"/>
<feature type="signal peptide" evidence="1">
    <location>
        <begin position="1"/>
        <end position="24"/>
    </location>
</feature>
<sequence>MRRMLVWGGLLAVWGLVSAGPARADLVVIDGTSANNDGSATGGVNSGGWLYMQSVLESMAAQVPAGTPKVVVNLGADPGTAAGDAIAAAFNNSALPGQGWTMTTVTGADIDPFLTNQLSATSQGILAITTAGLTSGDLTGSKLDQLDADGASVGNFLSSGGSVWAMGEVGSGAWGWLPSVVPGISTTGFGTGGFQQITLTSDGAAAFPGLTSDDVASVTWNSGFQHGTGGLTVLGTAPAGDGSAAVILGNLGAPPAFPPVGVPAPPAVVLLAVGACAMAARRRRTV</sequence>
<keyword evidence="3" id="KW-1185">Reference proteome</keyword>
<dbReference type="Proteomes" id="UP000214646">
    <property type="component" value="Unassembled WGS sequence"/>
</dbReference>
<evidence type="ECO:0000313" key="2">
    <source>
        <dbReference type="EMBL" id="OWK36216.1"/>
    </source>
</evidence>
<evidence type="ECO:0000313" key="3">
    <source>
        <dbReference type="Proteomes" id="UP000214646"/>
    </source>
</evidence>
<protein>
    <recommendedName>
        <fullName evidence="4">PEP-CTERM protein-sorting domain-containing protein</fullName>
    </recommendedName>
</protein>
<comment type="caution">
    <text evidence="2">The sequence shown here is derived from an EMBL/GenBank/DDBJ whole genome shotgun (WGS) entry which is preliminary data.</text>
</comment>
<name>A0A225DFT6_9BACT</name>
<feature type="chain" id="PRO_5012104061" description="PEP-CTERM protein-sorting domain-containing protein" evidence="1">
    <location>
        <begin position="25"/>
        <end position="286"/>
    </location>
</feature>